<dbReference type="Proteomes" id="UP001240678">
    <property type="component" value="Unassembled WGS sequence"/>
</dbReference>
<sequence>MELISEDPLCKYEKLSVEAWYNCNNTNSGSDP</sequence>
<gene>
    <name evidence="1" type="ORF">CCOS01_00588</name>
</gene>
<proteinExistence type="predicted"/>
<protein>
    <submittedName>
        <fullName evidence="1">Uncharacterized protein</fullName>
    </submittedName>
</protein>
<comment type="caution">
    <text evidence="1">The sequence shown here is derived from an EMBL/GenBank/DDBJ whole genome shotgun (WGS) entry which is preliminary data.</text>
</comment>
<organism evidence="1 2">
    <name type="scientific">Colletotrichum costaricense</name>
    <dbReference type="NCBI Taxonomy" id="1209916"/>
    <lineage>
        <taxon>Eukaryota</taxon>
        <taxon>Fungi</taxon>
        <taxon>Dikarya</taxon>
        <taxon>Ascomycota</taxon>
        <taxon>Pezizomycotina</taxon>
        <taxon>Sordariomycetes</taxon>
        <taxon>Hypocreomycetidae</taxon>
        <taxon>Glomerellales</taxon>
        <taxon>Glomerellaceae</taxon>
        <taxon>Colletotrichum</taxon>
        <taxon>Colletotrichum acutatum species complex</taxon>
    </lineage>
</organism>
<reference evidence="1 2" key="1">
    <citation type="submission" date="2016-10" db="EMBL/GenBank/DDBJ databases">
        <title>The genome sequence of Colletotrichum fioriniae PJ7.</title>
        <authorList>
            <person name="Baroncelli R."/>
        </authorList>
    </citation>
    <scope>NUCLEOTIDE SEQUENCE [LARGE SCALE GENOMIC DNA]</scope>
    <source>
        <strain evidence="1 2">IMI 309622</strain>
    </source>
</reference>
<name>A0AAI9Z9B6_9PEZI</name>
<dbReference type="RefSeq" id="XP_060320223.1">
    <property type="nucleotide sequence ID" value="XM_060448785.1"/>
</dbReference>
<accession>A0AAI9Z9B6</accession>
<keyword evidence="2" id="KW-1185">Reference proteome</keyword>
<dbReference type="AlphaFoldDB" id="A0AAI9Z9B6"/>
<evidence type="ECO:0000313" key="1">
    <source>
        <dbReference type="EMBL" id="KAK1539274.1"/>
    </source>
</evidence>
<evidence type="ECO:0000313" key="2">
    <source>
        <dbReference type="Proteomes" id="UP001240678"/>
    </source>
</evidence>
<dbReference type="GeneID" id="85332332"/>
<dbReference type="EMBL" id="MOOE01000001">
    <property type="protein sequence ID" value="KAK1539274.1"/>
    <property type="molecule type" value="Genomic_DNA"/>
</dbReference>